<dbReference type="Proteomes" id="UP000595897">
    <property type="component" value="Chromosome"/>
</dbReference>
<sequence length="93" mass="10844">MKKFLPIGSVVLLKGGEKKVMICGRVQQKVDTNEIFDYSACYYPEGILDAKELFLFNNDDIENVFYIGMQDEEEFKFRKYIIEELSKVESVSE</sequence>
<gene>
    <name evidence="1" type="primary">ynfD</name>
    <name evidence="1" type="ORF">bsdtb5_12690</name>
</gene>
<name>A0A7R7ICI8_9FIRM</name>
<evidence type="ECO:0000313" key="2">
    <source>
        <dbReference type="Proteomes" id="UP000595897"/>
    </source>
</evidence>
<dbReference type="Pfam" id="PF13780">
    <property type="entry name" value="DUF4176"/>
    <property type="match status" value="1"/>
</dbReference>
<dbReference type="AlphaFoldDB" id="A0A7R7ICI8"/>
<dbReference type="InterPro" id="IPR025233">
    <property type="entry name" value="DUF4176"/>
</dbReference>
<organism evidence="1 2">
    <name type="scientific">Anaeromicropila herbilytica</name>
    <dbReference type="NCBI Taxonomy" id="2785025"/>
    <lineage>
        <taxon>Bacteria</taxon>
        <taxon>Bacillati</taxon>
        <taxon>Bacillota</taxon>
        <taxon>Clostridia</taxon>
        <taxon>Lachnospirales</taxon>
        <taxon>Lachnospiraceae</taxon>
        <taxon>Anaeromicropila</taxon>
    </lineage>
</organism>
<dbReference type="EMBL" id="AP024169">
    <property type="protein sequence ID" value="BCN29974.1"/>
    <property type="molecule type" value="Genomic_DNA"/>
</dbReference>
<dbReference type="KEGG" id="ahb:bsdtb5_12690"/>
<dbReference type="RefSeq" id="WP_271715228.1">
    <property type="nucleotide sequence ID" value="NZ_AP024169.1"/>
</dbReference>
<accession>A0A7R7ICI8</accession>
<evidence type="ECO:0008006" key="3">
    <source>
        <dbReference type="Google" id="ProtNLM"/>
    </source>
</evidence>
<proteinExistence type="predicted"/>
<reference evidence="1 2" key="1">
    <citation type="submission" date="2020-11" db="EMBL/GenBank/DDBJ databases">
        <title>Draft genome sequencing of a Lachnospiraceae strain isolated from anoxic soil subjected to BSD treatment.</title>
        <authorList>
            <person name="Uek A."/>
            <person name="Tonouchi A."/>
        </authorList>
    </citation>
    <scope>NUCLEOTIDE SEQUENCE [LARGE SCALE GENOMIC DNA]</scope>
    <source>
        <strain evidence="1 2">TB5</strain>
    </source>
</reference>
<keyword evidence="2" id="KW-1185">Reference proteome</keyword>
<evidence type="ECO:0000313" key="1">
    <source>
        <dbReference type="EMBL" id="BCN29974.1"/>
    </source>
</evidence>
<protein>
    <recommendedName>
        <fullName evidence="3">DUF4176 domain-containing protein</fullName>
    </recommendedName>
</protein>